<dbReference type="EMBL" id="JACIEB010000003">
    <property type="protein sequence ID" value="MBB3982038.1"/>
    <property type="molecule type" value="Genomic_DNA"/>
</dbReference>
<name>A0A7W6GP60_9SPHN</name>
<dbReference type="AlphaFoldDB" id="A0A7W6GP60"/>
<sequence>MGDRLLTAISAGFEGELVMIDFPCIRVRQHGATGKRGIY</sequence>
<proteinExistence type="predicted"/>
<reference evidence="1 2" key="1">
    <citation type="submission" date="2020-08" db="EMBL/GenBank/DDBJ databases">
        <title>Genomic Encyclopedia of Type Strains, Phase IV (KMG-IV): sequencing the most valuable type-strain genomes for metagenomic binning, comparative biology and taxonomic classification.</title>
        <authorList>
            <person name="Goeker M."/>
        </authorList>
    </citation>
    <scope>NUCLEOTIDE SEQUENCE [LARGE SCALE GENOMIC DNA]</scope>
    <source>
        <strain evidence="1 2">DSM 29348</strain>
    </source>
</reference>
<organism evidence="1 2">
    <name type="scientific">Sphingobium fontiphilum</name>
    <dbReference type="NCBI Taxonomy" id="944425"/>
    <lineage>
        <taxon>Bacteria</taxon>
        <taxon>Pseudomonadati</taxon>
        <taxon>Pseudomonadota</taxon>
        <taxon>Alphaproteobacteria</taxon>
        <taxon>Sphingomonadales</taxon>
        <taxon>Sphingomonadaceae</taxon>
        <taxon>Sphingobium</taxon>
    </lineage>
</organism>
<protein>
    <submittedName>
        <fullName evidence="1">Uncharacterized protein</fullName>
    </submittedName>
</protein>
<evidence type="ECO:0000313" key="2">
    <source>
        <dbReference type="Proteomes" id="UP000552757"/>
    </source>
</evidence>
<accession>A0A7W6GP60</accession>
<evidence type="ECO:0000313" key="1">
    <source>
        <dbReference type="EMBL" id="MBB3982038.1"/>
    </source>
</evidence>
<comment type="caution">
    <text evidence="1">The sequence shown here is derived from an EMBL/GenBank/DDBJ whole genome shotgun (WGS) entry which is preliminary data.</text>
</comment>
<dbReference type="Proteomes" id="UP000552757">
    <property type="component" value="Unassembled WGS sequence"/>
</dbReference>
<keyword evidence="2" id="KW-1185">Reference proteome</keyword>
<gene>
    <name evidence="1" type="ORF">GGR44_001697</name>
</gene>